<dbReference type="PANTHER" id="PTHR24031">
    <property type="entry name" value="RNA HELICASE"/>
    <property type="match status" value="1"/>
</dbReference>
<dbReference type="CDD" id="cd18787">
    <property type="entry name" value="SF2_C_DEAD"/>
    <property type="match status" value="1"/>
</dbReference>
<dbReference type="AlphaFoldDB" id="A0AAV3QPI4"/>
<dbReference type="Pfam" id="PF00270">
    <property type="entry name" value="DEAD"/>
    <property type="match status" value="1"/>
</dbReference>
<keyword evidence="12" id="KW-1185">Reference proteome</keyword>
<comment type="catalytic activity">
    <reaction evidence="7">
        <text>ATP + H2O = ADP + phosphate + H(+)</text>
        <dbReference type="Rhea" id="RHEA:13065"/>
        <dbReference type="ChEBI" id="CHEBI:15377"/>
        <dbReference type="ChEBI" id="CHEBI:15378"/>
        <dbReference type="ChEBI" id="CHEBI:30616"/>
        <dbReference type="ChEBI" id="CHEBI:43474"/>
        <dbReference type="ChEBI" id="CHEBI:456216"/>
        <dbReference type="EC" id="3.6.4.13"/>
    </reaction>
</comment>
<evidence type="ECO:0000256" key="3">
    <source>
        <dbReference type="ARBA" id="ARBA00022806"/>
    </source>
</evidence>
<dbReference type="SMART" id="SM01178">
    <property type="entry name" value="DUF4217"/>
    <property type="match status" value="1"/>
</dbReference>
<feature type="compositionally biased region" description="Basic residues" evidence="8">
    <location>
        <begin position="385"/>
        <end position="394"/>
    </location>
</feature>
<evidence type="ECO:0000256" key="4">
    <source>
        <dbReference type="ARBA" id="ARBA00022840"/>
    </source>
</evidence>
<gene>
    <name evidence="11" type="ORF">LIER_20112</name>
</gene>
<evidence type="ECO:0000259" key="9">
    <source>
        <dbReference type="PROSITE" id="PS51192"/>
    </source>
</evidence>
<sequence length="435" mass="49191">MFPRSSGAKNHLQILILDEADRLLDMGFQKQINSIISRLPKLRRTGLFSATQTEAVEELAKAGLRNPVRVEVRAEAKLLSGTSPSQKFGSSKTPSGLKIEYLQCEADNKPSQLVDLLLKNKNQKIIIYFMTCACVDYWGLSLPQLSLLKNFSLISLHGKMKQIAREKALNTFSSLSSGVLLCTDVAARGLDIPGVDCIIQYDPPQDPNVFVHRAGRTARMGREGSALVFLTPKEEAYVEFLHLRKIPLEARECSDEAPDVIPEIRSAALRDRDVMEKGLRAFVSYIRAYKEHHCSYIFQWKELEIGKLGMGYGLLQLPSVPEVKHHSLSTKGFIPVKNVNLDEIKFKDKSREKQRKKNLQAKLAQEPEKRQRQPKETPKAITAMARKKTAKQRRAVQSVEEDDELLREYCLLKKLKKGTIDESEFAKLTGIEDLM</sequence>
<dbReference type="PROSITE" id="PS51194">
    <property type="entry name" value="HELICASE_CTER"/>
    <property type="match status" value="1"/>
</dbReference>
<feature type="region of interest" description="Disordered" evidence="8">
    <location>
        <begin position="350"/>
        <end position="397"/>
    </location>
</feature>
<dbReference type="Gene3D" id="3.40.50.300">
    <property type="entry name" value="P-loop containing nucleotide triphosphate hydrolases"/>
    <property type="match status" value="2"/>
</dbReference>
<dbReference type="InterPro" id="IPR025313">
    <property type="entry name" value="SPB4-like_CTE"/>
</dbReference>
<dbReference type="Pfam" id="PF00271">
    <property type="entry name" value="Helicase_C"/>
    <property type="match status" value="1"/>
</dbReference>
<protein>
    <recommendedName>
        <fullName evidence="7">ATP-dependent RNA helicase</fullName>
        <ecNumber evidence="7">3.6.4.13</ecNumber>
    </recommendedName>
</protein>
<evidence type="ECO:0000256" key="1">
    <source>
        <dbReference type="ARBA" id="ARBA00022741"/>
    </source>
</evidence>
<keyword evidence="1 6" id="KW-0547">Nucleotide-binding</keyword>
<keyword evidence="2 6" id="KW-0378">Hydrolase</keyword>
<dbReference type="InterPro" id="IPR014001">
    <property type="entry name" value="Helicase_ATP-bd"/>
</dbReference>
<dbReference type="InterPro" id="IPR001650">
    <property type="entry name" value="Helicase_C-like"/>
</dbReference>
<evidence type="ECO:0000313" key="11">
    <source>
        <dbReference type="EMBL" id="GAA0164493.1"/>
    </source>
</evidence>
<dbReference type="SMART" id="SM00490">
    <property type="entry name" value="HELICc"/>
    <property type="match status" value="1"/>
</dbReference>
<comment type="caution">
    <text evidence="11">The sequence shown here is derived from an EMBL/GenBank/DDBJ whole genome shotgun (WGS) entry which is preliminary data.</text>
</comment>
<comment type="similarity">
    <text evidence="6">Belongs to the DEAD box helicase family.</text>
</comment>
<evidence type="ECO:0000256" key="6">
    <source>
        <dbReference type="RuleBase" id="RU000492"/>
    </source>
</evidence>
<dbReference type="GO" id="GO:0003724">
    <property type="term" value="F:RNA helicase activity"/>
    <property type="evidence" value="ECO:0007669"/>
    <property type="project" value="UniProtKB-EC"/>
</dbReference>
<dbReference type="EMBL" id="BAABME010005062">
    <property type="protein sequence ID" value="GAA0164493.1"/>
    <property type="molecule type" value="Genomic_DNA"/>
</dbReference>
<feature type="domain" description="Helicase C-terminal" evidence="10">
    <location>
        <begin position="112"/>
        <end position="265"/>
    </location>
</feature>
<evidence type="ECO:0000256" key="2">
    <source>
        <dbReference type="ARBA" id="ARBA00022801"/>
    </source>
</evidence>
<evidence type="ECO:0000256" key="5">
    <source>
        <dbReference type="ARBA" id="ARBA00022884"/>
    </source>
</evidence>
<reference evidence="11 12" key="1">
    <citation type="submission" date="2024-01" db="EMBL/GenBank/DDBJ databases">
        <title>The complete chloroplast genome sequence of Lithospermum erythrorhizon: insights into the phylogenetic relationship among Boraginaceae species and the maternal lineages of purple gromwells.</title>
        <authorList>
            <person name="Okada T."/>
            <person name="Watanabe K."/>
        </authorList>
    </citation>
    <scope>NUCLEOTIDE SEQUENCE [LARGE SCALE GENOMIC DNA]</scope>
</reference>
<dbReference type="GO" id="GO:0016787">
    <property type="term" value="F:hydrolase activity"/>
    <property type="evidence" value="ECO:0007669"/>
    <property type="project" value="UniProtKB-KW"/>
</dbReference>
<evidence type="ECO:0000313" key="12">
    <source>
        <dbReference type="Proteomes" id="UP001454036"/>
    </source>
</evidence>
<feature type="domain" description="Helicase ATP-binding" evidence="9">
    <location>
        <begin position="1"/>
        <end position="70"/>
    </location>
</feature>
<feature type="compositionally biased region" description="Basic and acidic residues" evidence="8">
    <location>
        <begin position="365"/>
        <end position="378"/>
    </location>
</feature>
<name>A0AAV3QPI4_LITER</name>
<dbReference type="PROSITE" id="PS51192">
    <property type="entry name" value="HELICASE_ATP_BIND_1"/>
    <property type="match status" value="1"/>
</dbReference>
<keyword evidence="4 6" id="KW-0067">ATP-binding</keyword>
<comment type="function">
    <text evidence="7">RNA helicase.</text>
</comment>
<evidence type="ECO:0000256" key="8">
    <source>
        <dbReference type="SAM" id="MobiDB-lite"/>
    </source>
</evidence>
<keyword evidence="3 6" id="KW-0347">Helicase</keyword>
<evidence type="ECO:0000256" key="7">
    <source>
        <dbReference type="RuleBase" id="RU365068"/>
    </source>
</evidence>
<dbReference type="GO" id="GO:0005524">
    <property type="term" value="F:ATP binding"/>
    <property type="evidence" value="ECO:0007669"/>
    <property type="project" value="UniProtKB-UniRule"/>
</dbReference>
<dbReference type="InterPro" id="IPR000629">
    <property type="entry name" value="RNA-helicase_DEAD-box_CS"/>
</dbReference>
<dbReference type="Pfam" id="PF13959">
    <property type="entry name" value="CTE_SPB4"/>
    <property type="match status" value="1"/>
</dbReference>
<comment type="domain">
    <text evidence="7">The Q motif is unique to and characteristic of the DEAD box family of RNA helicases and controls ATP binding and hydrolysis.</text>
</comment>
<dbReference type="EC" id="3.6.4.13" evidence="7"/>
<dbReference type="InterPro" id="IPR027417">
    <property type="entry name" value="P-loop_NTPase"/>
</dbReference>
<proteinExistence type="inferred from homology"/>
<dbReference type="PROSITE" id="PS00039">
    <property type="entry name" value="DEAD_ATP_HELICASE"/>
    <property type="match status" value="1"/>
</dbReference>
<keyword evidence="5 7" id="KW-0694">RNA-binding</keyword>
<dbReference type="SUPFAM" id="SSF52540">
    <property type="entry name" value="P-loop containing nucleoside triphosphate hydrolases"/>
    <property type="match status" value="1"/>
</dbReference>
<dbReference type="InterPro" id="IPR011545">
    <property type="entry name" value="DEAD/DEAH_box_helicase_dom"/>
</dbReference>
<evidence type="ECO:0000259" key="10">
    <source>
        <dbReference type="PROSITE" id="PS51194"/>
    </source>
</evidence>
<dbReference type="GO" id="GO:0003723">
    <property type="term" value="F:RNA binding"/>
    <property type="evidence" value="ECO:0007669"/>
    <property type="project" value="UniProtKB-UniRule"/>
</dbReference>
<dbReference type="Proteomes" id="UP001454036">
    <property type="component" value="Unassembled WGS sequence"/>
</dbReference>
<organism evidence="11 12">
    <name type="scientific">Lithospermum erythrorhizon</name>
    <name type="common">Purple gromwell</name>
    <name type="synonym">Lithospermum officinale var. erythrorhizon</name>
    <dbReference type="NCBI Taxonomy" id="34254"/>
    <lineage>
        <taxon>Eukaryota</taxon>
        <taxon>Viridiplantae</taxon>
        <taxon>Streptophyta</taxon>
        <taxon>Embryophyta</taxon>
        <taxon>Tracheophyta</taxon>
        <taxon>Spermatophyta</taxon>
        <taxon>Magnoliopsida</taxon>
        <taxon>eudicotyledons</taxon>
        <taxon>Gunneridae</taxon>
        <taxon>Pentapetalae</taxon>
        <taxon>asterids</taxon>
        <taxon>lamiids</taxon>
        <taxon>Boraginales</taxon>
        <taxon>Boraginaceae</taxon>
        <taxon>Boraginoideae</taxon>
        <taxon>Lithospermeae</taxon>
        <taxon>Lithospermum</taxon>
    </lineage>
</organism>
<accession>A0AAV3QPI4</accession>